<dbReference type="STRING" id="28083.Lbir_1341"/>
<dbReference type="EMBL" id="UGNW01000001">
    <property type="protein sequence ID" value="STX32838.1"/>
    <property type="molecule type" value="Genomic_DNA"/>
</dbReference>
<evidence type="ECO:0000256" key="1">
    <source>
        <dbReference type="SAM" id="MobiDB-lite"/>
    </source>
</evidence>
<dbReference type="Proteomes" id="UP000255066">
    <property type="component" value="Unassembled WGS sequence"/>
</dbReference>
<dbReference type="Proteomes" id="UP000054735">
    <property type="component" value="Unassembled WGS sequence"/>
</dbReference>
<gene>
    <name evidence="2" type="ORF">Lbir_1341</name>
    <name evidence="3" type="ORF">NCTC12437_02637</name>
</gene>
<accession>A0A378IC87</accession>
<evidence type="ECO:0000313" key="5">
    <source>
        <dbReference type="Proteomes" id="UP000255066"/>
    </source>
</evidence>
<evidence type="ECO:0000313" key="4">
    <source>
        <dbReference type="Proteomes" id="UP000054735"/>
    </source>
</evidence>
<feature type="region of interest" description="Disordered" evidence="1">
    <location>
        <begin position="44"/>
        <end position="78"/>
    </location>
</feature>
<reference evidence="2 4" key="1">
    <citation type="submission" date="2015-11" db="EMBL/GenBank/DDBJ databases">
        <title>Genomic analysis of 38 Legionella species identifies large and diverse effector repertoires.</title>
        <authorList>
            <person name="Burstein D."/>
            <person name="Amaro F."/>
            <person name="Zusman T."/>
            <person name="Lifshitz Z."/>
            <person name="Cohen O."/>
            <person name="Gilbert J.A."/>
            <person name="Pupko T."/>
            <person name="Shuman H.A."/>
            <person name="Segal G."/>
        </authorList>
    </citation>
    <scope>NUCLEOTIDE SEQUENCE [LARGE SCALE GENOMIC DNA]</scope>
    <source>
        <strain evidence="2 4">CDC#1407-AL-14</strain>
    </source>
</reference>
<organism evidence="3 5">
    <name type="scientific">Legionella birminghamensis</name>
    <dbReference type="NCBI Taxonomy" id="28083"/>
    <lineage>
        <taxon>Bacteria</taxon>
        <taxon>Pseudomonadati</taxon>
        <taxon>Pseudomonadota</taxon>
        <taxon>Gammaproteobacteria</taxon>
        <taxon>Legionellales</taxon>
        <taxon>Legionellaceae</taxon>
        <taxon>Legionella</taxon>
    </lineage>
</organism>
<evidence type="ECO:0000313" key="2">
    <source>
        <dbReference type="EMBL" id="KTC72566.1"/>
    </source>
</evidence>
<dbReference type="EMBL" id="LNXT01000015">
    <property type="protein sequence ID" value="KTC72566.1"/>
    <property type="molecule type" value="Genomic_DNA"/>
</dbReference>
<dbReference type="RefSeq" id="WP_058523408.1">
    <property type="nucleotide sequence ID" value="NZ_CAAAHV010000042.1"/>
</dbReference>
<proteinExistence type="predicted"/>
<feature type="compositionally biased region" description="Gly residues" evidence="1">
    <location>
        <begin position="58"/>
        <end position="67"/>
    </location>
</feature>
<reference evidence="3 5" key="2">
    <citation type="submission" date="2018-06" db="EMBL/GenBank/DDBJ databases">
        <authorList>
            <consortium name="Pathogen Informatics"/>
            <person name="Doyle S."/>
        </authorList>
    </citation>
    <scope>NUCLEOTIDE SEQUENCE [LARGE SCALE GENOMIC DNA]</scope>
    <source>
        <strain evidence="3 5">NCTC12437</strain>
    </source>
</reference>
<protein>
    <submittedName>
        <fullName evidence="3">Uncharacterized protein</fullName>
    </submittedName>
</protein>
<sequence length="78" mass="8191">MSKKQAINEVNKVSDSELEKLSGGGVDFSHLPIHGLAQYNVLTPSSPVSAAQPDYNSGGKGNKSGKGGGKKDKKHKKK</sequence>
<name>A0A378IC87_9GAMM</name>
<evidence type="ECO:0000313" key="3">
    <source>
        <dbReference type="EMBL" id="STX32838.1"/>
    </source>
</evidence>
<keyword evidence="4" id="KW-1185">Reference proteome</keyword>
<dbReference type="AlphaFoldDB" id="A0A378IC87"/>
<feature type="region of interest" description="Disordered" evidence="1">
    <location>
        <begin position="1"/>
        <end position="29"/>
    </location>
</feature>